<proteinExistence type="predicted"/>
<reference evidence="3 4" key="1">
    <citation type="submission" date="2018-06" db="EMBL/GenBank/DDBJ databases">
        <title>Pedobacter endophyticus sp. nov., an endophytic bacterium isolated from a leaf of Triticum aestivum.</title>
        <authorList>
            <person name="Zhang L."/>
        </authorList>
    </citation>
    <scope>NUCLEOTIDE SEQUENCE [LARGE SCALE GENOMIC DNA]</scope>
    <source>
        <strain evidence="3 4">CM134L-2</strain>
    </source>
</reference>
<organism evidence="3 4">
    <name type="scientific">Pedobacter chitinilyticus</name>
    <dbReference type="NCBI Taxonomy" id="2233776"/>
    <lineage>
        <taxon>Bacteria</taxon>
        <taxon>Pseudomonadati</taxon>
        <taxon>Bacteroidota</taxon>
        <taxon>Sphingobacteriia</taxon>
        <taxon>Sphingobacteriales</taxon>
        <taxon>Sphingobacteriaceae</taxon>
        <taxon>Pedobacter</taxon>
    </lineage>
</organism>
<dbReference type="RefSeq" id="WP_113647073.1">
    <property type="nucleotide sequence ID" value="NZ_QMHN01000002.1"/>
</dbReference>
<dbReference type="Pfam" id="PF22570">
    <property type="entry name" value="LiaF-TM"/>
    <property type="match status" value="1"/>
</dbReference>
<name>A0A443YX59_9SPHI</name>
<evidence type="ECO:0000313" key="3">
    <source>
        <dbReference type="EMBL" id="RWU08558.1"/>
    </source>
</evidence>
<evidence type="ECO:0000259" key="2">
    <source>
        <dbReference type="Pfam" id="PF22570"/>
    </source>
</evidence>
<dbReference type="OrthoDB" id="941984at2"/>
<sequence>MKYERIIWGVVLLFVGGVLLLDNLNVIEFYWRNVWGFWPIFLIIGGVNMLLNRNGSQTGSVVSLGILIITLVFLFVRGQERPQSRNWLNFWKDKDIEANIDWDDNDTSSTSYEGMKFAEVYNAADSTKKTVLNLSGGGTSFKLDETTDSLFEASVNKRRGNFSLTKTTTDSTNTLTFKMSDKRRGRDKDNWSFNTGGNEVNVRLNTQPIWTMNLSMGAGEIDFDLTKYKVRSVSFDGGAADVKIKVGDLVPIADVRVKTGVANVEIKVPHGSGCRIKAHTGLASKDFKGFIKKDDGSYETPNYQTSKNKVFIFLDGGLSNFEVDTY</sequence>
<feature type="transmembrane region" description="Helical" evidence="1">
    <location>
        <begin position="57"/>
        <end position="76"/>
    </location>
</feature>
<dbReference type="InterPro" id="IPR054331">
    <property type="entry name" value="LiaF_TM"/>
</dbReference>
<dbReference type="AlphaFoldDB" id="A0A443YX59"/>
<keyword evidence="1" id="KW-0472">Membrane</keyword>
<feature type="domain" description="LiaF transmembrane" evidence="2">
    <location>
        <begin position="7"/>
        <end position="73"/>
    </location>
</feature>
<keyword evidence="1" id="KW-1133">Transmembrane helix</keyword>
<feature type="transmembrane region" description="Helical" evidence="1">
    <location>
        <begin position="34"/>
        <end position="51"/>
    </location>
</feature>
<protein>
    <recommendedName>
        <fullName evidence="2">LiaF transmembrane domain-containing protein</fullName>
    </recommendedName>
</protein>
<dbReference type="EMBL" id="SAYW01000002">
    <property type="protein sequence ID" value="RWU08558.1"/>
    <property type="molecule type" value="Genomic_DNA"/>
</dbReference>
<evidence type="ECO:0000313" key="4">
    <source>
        <dbReference type="Proteomes" id="UP000284120"/>
    </source>
</evidence>
<dbReference type="Proteomes" id="UP000284120">
    <property type="component" value="Unassembled WGS sequence"/>
</dbReference>
<comment type="caution">
    <text evidence="3">The sequence shown here is derived from an EMBL/GenBank/DDBJ whole genome shotgun (WGS) entry which is preliminary data.</text>
</comment>
<evidence type="ECO:0000256" key="1">
    <source>
        <dbReference type="SAM" id="Phobius"/>
    </source>
</evidence>
<keyword evidence="1" id="KW-0812">Transmembrane</keyword>
<feature type="transmembrane region" description="Helical" evidence="1">
    <location>
        <begin position="6"/>
        <end position="27"/>
    </location>
</feature>
<gene>
    <name evidence="3" type="ORF">DPV69_09310</name>
</gene>
<accession>A0A443YX59</accession>
<keyword evidence="4" id="KW-1185">Reference proteome</keyword>